<dbReference type="GO" id="GO:0045892">
    <property type="term" value="P:negative regulation of DNA-templated transcription"/>
    <property type="evidence" value="ECO:0007669"/>
    <property type="project" value="UniProtKB-ARBA"/>
</dbReference>
<dbReference type="Pfam" id="PF06203">
    <property type="entry name" value="CCT"/>
    <property type="match status" value="1"/>
</dbReference>
<keyword evidence="14" id="KW-1185">Reference proteome</keyword>
<dbReference type="Proteomes" id="UP001642360">
    <property type="component" value="Unassembled WGS sequence"/>
</dbReference>
<evidence type="ECO:0000256" key="1">
    <source>
        <dbReference type="ARBA" id="ARBA00004123"/>
    </source>
</evidence>
<dbReference type="PROSITE" id="PS50110">
    <property type="entry name" value="RESPONSE_REGULATORY"/>
    <property type="match status" value="1"/>
</dbReference>
<evidence type="ECO:0000259" key="11">
    <source>
        <dbReference type="PROSITE" id="PS50110"/>
    </source>
</evidence>
<keyword evidence="7 9" id="KW-0539">Nucleus</keyword>
<dbReference type="InterPro" id="IPR045279">
    <property type="entry name" value="ARR-like"/>
</dbReference>
<sequence>MKGLWVDTNGTATKGFPELAHHMRDEEKGATAGIPVNGQGLFVADKSLINVDTKDVTNVGIELAQAQAVLQRKQQQPQGPQGPVVCWEQFLPVRSLKVLLVENDDSTRHVVSALLRNCSYEVTAVANGLEAWKILQDLTNHIDFVLTEVAMPYLSGIGLLSKIVRHKTCNNIPVIMMSSNDSMGIVFKCLSKGAVDFLVKPIRKNELKNLWQHVWRKCHSSSGSGSESCIQTQKSVKSKNTEGSENNTGSNDEDDNGSIGLNGSDNGSGTQGNGPLTHQSVYGQEFHIKQRNKDIKDCAQPDSVFVQAYSWYTSKETLWVSKGLNFYVQRSTQKIMQFHEPLLKDTLVKSSWSKKAAEVDSPQPMLPWDQLADPPDSTCAQFISLMPEAFSNNWVPRADKVDCHKQDNALANAAMGKDLEIGVPGNSDLQIEDPRKRALNSMAGTNKDKFSDLDLKRDCETPEKMKLEFNTEVPNHELRNEAADFTVSIVNGTIHHVKSVAAAVPNNLSKTTNMKDKATCDIEEMDFLDLGLKRPRDVGYNGTSTGKCNVLRHSAGLSAFSRYNTFSTANQAPTGNVCCCSPLDNSSEAAKTESAHNLQFRSTGTPNHSSNGSSNNNDMGSTTNGIFTKPEAFSDKPIPKSMGKVDATTVNTVLTQARAMHQQVQVQHHHHHYHHHHHHVHNMQQQQQLPKNDDLSSRNMVAAAPHCGASNMLDTQIEGNAANYGSASGSNSRSNGQNGSSTAVMAEGVNVANDDGVAENCGAVSGSGSGSRSGVDQNCFSQREAALTKFRQKRKERCFEKKVRYQSRKRLAEQRPRVRGQFVRHAVNEDTTQGI</sequence>
<evidence type="ECO:0000256" key="3">
    <source>
        <dbReference type="ARBA" id="ARBA00023012"/>
    </source>
</evidence>
<dbReference type="GO" id="GO:0000160">
    <property type="term" value="P:phosphorelay signal transduction system"/>
    <property type="evidence" value="ECO:0007669"/>
    <property type="project" value="UniProtKB-KW"/>
</dbReference>
<dbReference type="InterPro" id="IPR010402">
    <property type="entry name" value="CCT_domain"/>
</dbReference>
<dbReference type="InterPro" id="IPR001789">
    <property type="entry name" value="Sig_transdc_resp-reg_receiver"/>
</dbReference>
<proteinExistence type="inferred from homology"/>
<keyword evidence="3" id="KW-0902">Two-component regulatory system</keyword>
<feature type="domain" description="CCT" evidence="12">
    <location>
        <begin position="783"/>
        <end position="825"/>
    </location>
</feature>
<feature type="region of interest" description="Disordered" evidence="10">
    <location>
        <begin position="660"/>
        <end position="691"/>
    </location>
</feature>
<keyword evidence="6" id="KW-0804">Transcription</keyword>
<comment type="caution">
    <text evidence="13">The sequence shown here is derived from an EMBL/GenBank/DDBJ whole genome shotgun (WGS) entry which is preliminary data.</text>
</comment>
<protein>
    <recommendedName>
        <fullName evidence="15">Two-component response regulator-like PRR37</fullName>
    </recommendedName>
</protein>
<evidence type="ECO:0000256" key="2">
    <source>
        <dbReference type="ARBA" id="ARBA00010330"/>
    </source>
</evidence>
<feature type="compositionally biased region" description="Polar residues" evidence="10">
    <location>
        <begin position="590"/>
        <end position="601"/>
    </location>
</feature>
<gene>
    <name evidence="13" type="ORF">ILEXP_LOCUS23497</name>
</gene>
<dbReference type="SUPFAM" id="SSF52172">
    <property type="entry name" value="CheY-like"/>
    <property type="match status" value="1"/>
</dbReference>
<dbReference type="SMART" id="SM00448">
    <property type="entry name" value="REC"/>
    <property type="match status" value="1"/>
</dbReference>
<dbReference type="FunFam" id="3.40.50.2300:FF:000214">
    <property type="entry name" value="Two-component response regulator-like PRR37"/>
    <property type="match status" value="1"/>
</dbReference>
<evidence type="ECO:0000256" key="8">
    <source>
        <dbReference type="PROSITE-ProRule" id="PRU00169"/>
    </source>
</evidence>
<feature type="compositionally biased region" description="Polar residues" evidence="10">
    <location>
        <begin position="259"/>
        <end position="278"/>
    </location>
</feature>
<dbReference type="PANTHER" id="PTHR43874:SF190">
    <property type="entry name" value="TWO-COMPONENT RESPONSE REGULATOR-LIKE PRR37 ISOFORM X1"/>
    <property type="match status" value="1"/>
</dbReference>
<dbReference type="PANTHER" id="PTHR43874">
    <property type="entry name" value="TWO-COMPONENT RESPONSE REGULATOR"/>
    <property type="match status" value="1"/>
</dbReference>
<evidence type="ECO:0000256" key="10">
    <source>
        <dbReference type="SAM" id="MobiDB-lite"/>
    </source>
</evidence>
<evidence type="ECO:0000256" key="4">
    <source>
        <dbReference type="ARBA" id="ARBA00023015"/>
    </source>
</evidence>
<comment type="similarity">
    <text evidence="2">Belongs to the ARR-like family.</text>
</comment>
<dbReference type="Pfam" id="PF00072">
    <property type="entry name" value="Response_reg"/>
    <property type="match status" value="1"/>
</dbReference>
<comment type="caution">
    <text evidence="8">Lacks conserved residue(s) required for the propagation of feature annotation.</text>
</comment>
<feature type="compositionally biased region" description="Polar residues" evidence="10">
    <location>
        <begin position="241"/>
        <end position="250"/>
    </location>
</feature>
<evidence type="ECO:0000256" key="7">
    <source>
        <dbReference type="ARBA" id="ARBA00023242"/>
    </source>
</evidence>
<dbReference type="PROSITE" id="PS51017">
    <property type="entry name" value="CCT"/>
    <property type="match status" value="1"/>
</dbReference>
<evidence type="ECO:0000313" key="13">
    <source>
        <dbReference type="EMBL" id="CAK9155105.1"/>
    </source>
</evidence>
<dbReference type="CDD" id="cd17582">
    <property type="entry name" value="psREC_PRR"/>
    <property type="match status" value="1"/>
</dbReference>
<feature type="compositionally biased region" description="Low complexity" evidence="10">
    <location>
        <begin position="602"/>
        <end position="625"/>
    </location>
</feature>
<dbReference type="GO" id="GO:0007623">
    <property type="term" value="P:circadian rhythm"/>
    <property type="evidence" value="ECO:0007669"/>
    <property type="project" value="UniProtKB-ARBA"/>
</dbReference>
<feature type="compositionally biased region" description="Basic residues" evidence="10">
    <location>
        <begin position="667"/>
        <end position="681"/>
    </location>
</feature>
<dbReference type="GO" id="GO:0010017">
    <property type="term" value="P:red or far-red light signaling pathway"/>
    <property type="evidence" value="ECO:0007669"/>
    <property type="project" value="UniProtKB-ARBA"/>
</dbReference>
<dbReference type="Gene3D" id="3.40.50.2300">
    <property type="match status" value="1"/>
</dbReference>
<evidence type="ECO:0000259" key="12">
    <source>
        <dbReference type="PROSITE" id="PS51017"/>
    </source>
</evidence>
<keyword evidence="5" id="KW-0090">Biological rhythms</keyword>
<comment type="subcellular location">
    <subcellularLocation>
        <location evidence="1 9">Nucleus</location>
    </subcellularLocation>
</comment>
<keyword evidence="4" id="KW-0805">Transcription regulation</keyword>
<evidence type="ECO:0000256" key="9">
    <source>
        <dbReference type="PROSITE-ProRule" id="PRU00357"/>
    </source>
</evidence>
<reference evidence="13 14" key="1">
    <citation type="submission" date="2024-02" db="EMBL/GenBank/DDBJ databases">
        <authorList>
            <person name="Vignale AGUSTIN F."/>
            <person name="Sosa J E."/>
            <person name="Modenutti C."/>
        </authorList>
    </citation>
    <scope>NUCLEOTIDE SEQUENCE [LARGE SCALE GENOMIC DNA]</scope>
</reference>
<accession>A0ABC8SD99</accession>
<feature type="region of interest" description="Disordered" evidence="10">
    <location>
        <begin position="220"/>
        <end position="278"/>
    </location>
</feature>
<feature type="region of interest" description="Disordered" evidence="10">
    <location>
        <begin position="590"/>
        <end position="640"/>
    </location>
</feature>
<feature type="domain" description="Response regulatory" evidence="11">
    <location>
        <begin position="97"/>
        <end position="215"/>
    </location>
</feature>
<dbReference type="AlphaFoldDB" id="A0ABC8SD99"/>
<evidence type="ECO:0000256" key="5">
    <source>
        <dbReference type="ARBA" id="ARBA00023108"/>
    </source>
</evidence>
<evidence type="ECO:0000256" key="6">
    <source>
        <dbReference type="ARBA" id="ARBA00023163"/>
    </source>
</evidence>
<dbReference type="EMBL" id="CAUOFW020002636">
    <property type="protein sequence ID" value="CAK9155105.1"/>
    <property type="molecule type" value="Genomic_DNA"/>
</dbReference>
<evidence type="ECO:0000313" key="14">
    <source>
        <dbReference type="Proteomes" id="UP001642360"/>
    </source>
</evidence>
<dbReference type="GO" id="GO:0005634">
    <property type="term" value="C:nucleus"/>
    <property type="evidence" value="ECO:0007669"/>
    <property type="project" value="UniProtKB-SubCell"/>
</dbReference>
<organism evidence="13 14">
    <name type="scientific">Ilex paraguariensis</name>
    <name type="common">yerba mate</name>
    <dbReference type="NCBI Taxonomy" id="185542"/>
    <lineage>
        <taxon>Eukaryota</taxon>
        <taxon>Viridiplantae</taxon>
        <taxon>Streptophyta</taxon>
        <taxon>Embryophyta</taxon>
        <taxon>Tracheophyta</taxon>
        <taxon>Spermatophyta</taxon>
        <taxon>Magnoliopsida</taxon>
        <taxon>eudicotyledons</taxon>
        <taxon>Gunneridae</taxon>
        <taxon>Pentapetalae</taxon>
        <taxon>asterids</taxon>
        <taxon>campanulids</taxon>
        <taxon>Aquifoliales</taxon>
        <taxon>Aquifoliaceae</taxon>
        <taxon>Ilex</taxon>
    </lineage>
</organism>
<dbReference type="InterPro" id="IPR011006">
    <property type="entry name" value="CheY-like_superfamily"/>
</dbReference>
<evidence type="ECO:0008006" key="15">
    <source>
        <dbReference type="Google" id="ProtNLM"/>
    </source>
</evidence>
<name>A0ABC8SD99_9AQUA</name>